<evidence type="ECO:0000256" key="1">
    <source>
        <dbReference type="SAM" id="MobiDB-lite"/>
    </source>
</evidence>
<sequence>MDPLLIAGRVRKRLDALLVDLDPPRRAELRADDGASVVLGLEECGGRGEDDGAAGHDSGPPAT</sequence>
<proteinExistence type="predicted"/>
<comment type="caution">
    <text evidence="2">The sequence shown here is derived from an EMBL/GenBank/DDBJ whole genome shotgun (WGS) entry which is preliminary data.</text>
</comment>
<organism evidence="2 3">
    <name type="scientific">Frondihabitans peucedani</name>
    <dbReference type="NCBI Taxonomy" id="598626"/>
    <lineage>
        <taxon>Bacteria</taxon>
        <taxon>Bacillati</taxon>
        <taxon>Actinomycetota</taxon>
        <taxon>Actinomycetes</taxon>
        <taxon>Micrococcales</taxon>
        <taxon>Microbacteriaceae</taxon>
        <taxon>Frondihabitans</taxon>
    </lineage>
</organism>
<accession>A0ABP8DWX3</accession>
<gene>
    <name evidence="2" type="ORF">GCM10022256_01080</name>
</gene>
<name>A0ABP8DWX3_9MICO</name>
<evidence type="ECO:0000313" key="2">
    <source>
        <dbReference type="EMBL" id="GAA4264496.1"/>
    </source>
</evidence>
<dbReference type="Proteomes" id="UP001501594">
    <property type="component" value="Unassembled WGS sequence"/>
</dbReference>
<feature type="compositionally biased region" description="Basic and acidic residues" evidence="1">
    <location>
        <begin position="44"/>
        <end position="54"/>
    </location>
</feature>
<evidence type="ECO:0000313" key="3">
    <source>
        <dbReference type="Proteomes" id="UP001501594"/>
    </source>
</evidence>
<reference evidence="3" key="1">
    <citation type="journal article" date="2019" name="Int. J. Syst. Evol. Microbiol.">
        <title>The Global Catalogue of Microorganisms (GCM) 10K type strain sequencing project: providing services to taxonomists for standard genome sequencing and annotation.</title>
        <authorList>
            <consortium name="The Broad Institute Genomics Platform"/>
            <consortium name="The Broad Institute Genome Sequencing Center for Infectious Disease"/>
            <person name="Wu L."/>
            <person name="Ma J."/>
        </authorList>
    </citation>
    <scope>NUCLEOTIDE SEQUENCE [LARGE SCALE GENOMIC DNA]</scope>
    <source>
        <strain evidence="3">JCM 17442</strain>
    </source>
</reference>
<dbReference type="EMBL" id="BAABAU010000001">
    <property type="protein sequence ID" value="GAA4264496.1"/>
    <property type="molecule type" value="Genomic_DNA"/>
</dbReference>
<keyword evidence="3" id="KW-1185">Reference proteome</keyword>
<protein>
    <submittedName>
        <fullName evidence="2">Uncharacterized protein</fullName>
    </submittedName>
</protein>
<feature type="region of interest" description="Disordered" evidence="1">
    <location>
        <begin position="43"/>
        <end position="63"/>
    </location>
</feature>